<organism evidence="1 2">
    <name type="scientific">Asbolus verrucosus</name>
    <name type="common">Desert ironclad beetle</name>
    <dbReference type="NCBI Taxonomy" id="1661398"/>
    <lineage>
        <taxon>Eukaryota</taxon>
        <taxon>Metazoa</taxon>
        <taxon>Ecdysozoa</taxon>
        <taxon>Arthropoda</taxon>
        <taxon>Hexapoda</taxon>
        <taxon>Insecta</taxon>
        <taxon>Pterygota</taxon>
        <taxon>Neoptera</taxon>
        <taxon>Endopterygota</taxon>
        <taxon>Coleoptera</taxon>
        <taxon>Polyphaga</taxon>
        <taxon>Cucujiformia</taxon>
        <taxon>Tenebrionidae</taxon>
        <taxon>Pimeliinae</taxon>
        <taxon>Asbolus</taxon>
    </lineage>
</organism>
<dbReference type="OrthoDB" id="8192496at2759"/>
<gene>
    <name evidence="1" type="ORF">BDFB_015166</name>
</gene>
<protein>
    <submittedName>
        <fullName evidence="1">Uncharacterized protein</fullName>
    </submittedName>
</protein>
<evidence type="ECO:0000313" key="1">
    <source>
        <dbReference type="EMBL" id="RZC38392.1"/>
    </source>
</evidence>
<sequence length="43" mass="5201">MFNLEHKIFLVESYFKNAERQQNGEWKYSIQGCINDFQNAFPD</sequence>
<reference evidence="1 2" key="1">
    <citation type="submission" date="2017-03" db="EMBL/GenBank/DDBJ databases">
        <title>Genome of the blue death feigning beetle - Asbolus verrucosus.</title>
        <authorList>
            <person name="Rider S.D."/>
        </authorList>
    </citation>
    <scope>NUCLEOTIDE SEQUENCE [LARGE SCALE GENOMIC DNA]</scope>
    <source>
        <strain evidence="1">Butters</strain>
        <tissue evidence="1">Head and leg muscle</tissue>
    </source>
</reference>
<name>A0A482VZP6_ASBVE</name>
<dbReference type="EMBL" id="QDEB01043584">
    <property type="protein sequence ID" value="RZC38392.1"/>
    <property type="molecule type" value="Genomic_DNA"/>
</dbReference>
<dbReference type="AlphaFoldDB" id="A0A482VZP6"/>
<keyword evidence="2" id="KW-1185">Reference proteome</keyword>
<evidence type="ECO:0000313" key="2">
    <source>
        <dbReference type="Proteomes" id="UP000292052"/>
    </source>
</evidence>
<accession>A0A482VZP6</accession>
<dbReference type="Proteomes" id="UP000292052">
    <property type="component" value="Unassembled WGS sequence"/>
</dbReference>
<feature type="non-terminal residue" evidence="1">
    <location>
        <position position="43"/>
    </location>
</feature>
<proteinExistence type="predicted"/>
<comment type="caution">
    <text evidence="1">The sequence shown here is derived from an EMBL/GenBank/DDBJ whole genome shotgun (WGS) entry which is preliminary data.</text>
</comment>